<evidence type="ECO:0000259" key="1">
    <source>
        <dbReference type="Pfam" id="PF16977"/>
    </source>
</evidence>
<dbReference type="RefSeq" id="XP_031553011.1">
    <property type="nucleotide sequence ID" value="XM_031697151.1"/>
</dbReference>
<dbReference type="OrthoDB" id="5988065at2759"/>
<dbReference type="InterPro" id="IPR031569">
    <property type="entry name" value="ApeC"/>
</dbReference>
<sequence>YFYYFKFHYYFSCLFSEIIIENYYILDSARWLAGTYALLKPKAGCPTGWEKEGRIEQYTGLNDDNSNALHIQGEVSQDKIIRNFCIKKIHDNTIYQSWPTGKYCIYGKPYAGKQSYGSAILMYGYGHSNLSSVWPFANQWNQGSYYDLWVVKLRFDCQTSGDKKIPISLPITKPFYLLPYGSRDCQQVKWMAVIVL</sequence>
<dbReference type="AlphaFoldDB" id="A0A6P8HBL1"/>
<keyword evidence="2" id="KW-1185">Reference proteome</keyword>
<reference evidence="3" key="1">
    <citation type="submission" date="2025-08" db="UniProtKB">
        <authorList>
            <consortium name="RefSeq"/>
        </authorList>
    </citation>
    <scope>IDENTIFICATION</scope>
    <source>
        <tissue evidence="3">Tentacle</tissue>
    </source>
</reference>
<dbReference type="InParanoid" id="A0A6P8HBL1"/>
<dbReference type="PANTHER" id="PTHR19324:SF33">
    <property type="entry name" value="MUCIN-5AC"/>
    <property type="match status" value="1"/>
</dbReference>
<feature type="domain" description="Apextrin C-terminal" evidence="1">
    <location>
        <begin position="31"/>
        <end position="193"/>
    </location>
</feature>
<feature type="non-terminal residue" evidence="3">
    <location>
        <position position="1"/>
    </location>
</feature>
<evidence type="ECO:0000313" key="3">
    <source>
        <dbReference type="RefSeq" id="XP_031553011.1"/>
    </source>
</evidence>
<organism evidence="2 3">
    <name type="scientific">Actinia tenebrosa</name>
    <name type="common">Australian red waratah sea anemone</name>
    <dbReference type="NCBI Taxonomy" id="6105"/>
    <lineage>
        <taxon>Eukaryota</taxon>
        <taxon>Metazoa</taxon>
        <taxon>Cnidaria</taxon>
        <taxon>Anthozoa</taxon>
        <taxon>Hexacorallia</taxon>
        <taxon>Actiniaria</taxon>
        <taxon>Actiniidae</taxon>
        <taxon>Actinia</taxon>
    </lineage>
</organism>
<protein>
    <submittedName>
        <fullName evidence="3">Uncharacterized protein LOC116290154</fullName>
    </submittedName>
</protein>
<dbReference type="Proteomes" id="UP000515163">
    <property type="component" value="Unplaced"/>
</dbReference>
<dbReference type="GeneID" id="116290154"/>
<dbReference type="PANTHER" id="PTHR19324">
    <property type="entry name" value="PERFORIN-LIKE PROTEIN 1"/>
    <property type="match status" value="1"/>
</dbReference>
<proteinExistence type="predicted"/>
<evidence type="ECO:0000313" key="2">
    <source>
        <dbReference type="Proteomes" id="UP000515163"/>
    </source>
</evidence>
<dbReference type="Pfam" id="PF16977">
    <property type="entry name" value="ApeC"/>
    <property type="match status" value="1"/>
</dbReference>
<name>A0A6P8HBL1_ACTTE</name>
<dbReference type="KEGG" id="aten:116290154"/>
<gene>
    <name evidence="3" type="primary">LOC116290154</name>
</gene>
<accession>A0A6P8HBL1</accession>